<name>A0A927BI84_9BACT</name>
<protein>
    <submittedName>
        <fullName evidence="1">Uncharacterized protein</fullName>
    </submittedName>
</protein>
<evidence type="ECO:0000313" key="2">
    <source>
        <dbReference type="Proteomes" id="UP000612233"/>
    </source>
</evidence>
<evidence type="ECO:0000313" key="1">
    <source>
        <dbReference type="EMBL" id="MBD2770519.1"/>
    </source>
</evidence>
<sequence length="198" mass="22425">MLAINPKQFLLNLRLTQAYCECQLQRGNKSDSAVLRSLNPAYGEGRLFTYKPNTFANLPSELSGLLVEWAPDASPWDSAFLGEVLENQLAQKSHTAGLIYDMTFEGKILAVEYDVNIPDGVAAIESAGFVDGMDFPPIDTWFYRVRNGNDGWVLFAWVPQQFIKAANKAIAVHFLDIIHWFDHWAPEEYRKIMESQHA</sequence>
<gene>
    <name evidence="1" type="ORF">IC235_21755</name>
</gene>
<dbReference type="RefSeq" id="WP_191007328.1">
    <property type="nucleotide sequence ID" value="NZ_JACXAD010000044.1"/>
</dbReference>
<comment type="caution">
    <text evidence="1">The sequence shown here is derived from an EMBL/GenBank/DDBJ whole genome shotgun (WGS) entry which is preliminary data.</text>
</comment>
<dbReference type="EMBL" id="JACXAD010000044">
    <property type="protein sequence ID" value="MBD2770519.1"/>
    <property type="molecule type" value="Genomic_DNA"/>
</dbReference>
<proteinExistence type="predicted"/>
<keyword evidence="2" id="KW-1185">Reference proteome</keyword>
<reference evidence="1" key="1">
    <citation type="submission" date="2020-09" db="EMBL/GenBank/DDBJ databases">
        <authorList>
            <person name="Kim M.K."/>
        </authorList>
    </citation>
    <scope>NUCLEOTIDE SEQUENCE</scope>
    <source>
        <strain evidence="1">BT664</strain>
    </source>
</reference>
<organism evidence="1 2">
    <name type="scientific">Hymenobacter montanus</name>
    <dbReference type="NCBI Taxonomy" id="2771359"/>
    <lineage>
        <taxon>Bacteria</taxon>
        <taxon>Pseudomonadati</taxon>
        <taxon>Bacteroidota</taxon>
        <taxon>Cytophagia</taxon>
        <taxon>Cytophagales</taxon>
        <taxon>Hymenobacteraceae</taxon>
        <taxon>Hymenobacter</taxon>
    </lineage>
</organism>
<accession>A0A927BI84</accession>
<dbReference type="AlphaFoldDB" id="A0A927BI84"/>
<dbReference type="Proteomes" id="UP000612233">
    <property type="component" value="Unassembled WGS sequence"/>
</dbReference>